<organism evidence="1 2">
    <name type="scientific">Piscinibacter terrae</name>
    <dbReference type="NCBI Taxonomy" id="2496871"/>
    <lineage>
        <taxon>Bacteria</taxon>
        <taxon>Pseudomonadati</taxon>
        <taxon>Pseudomonadota</taxon>
        <taxon>Betaproteobacteria</taxon>
        <taxon>Burkholderiales</taxon>
        <taxon>Sphaerotilaceae</taxon>
        <taxon>Piscinibacter</taxon>
    </lineage>
</organism>
<dbReference type="AlphaFoldDB" id="A0A3N7HIU5"/>
<dbReference type="RefSeq" id="WP_124543360.1">
    <property type="nucleotide sequence ID" value="NZ_QUSW01000009.1"/>
</dbReference>
<protein>
    <submittedName>
        <fullName evidence="1">Uncharacterized protein</fullName>
    </submittedName>
</protein>
<reference evidence="1 2" key="2">
    <citation type="submission" date="2018-12" db="EMBL/GenBank/DDBJ databases">
        <title>Rhizobacter gummiphilus sp. nov., a rubber-degrading bacterium isolated from the soil of a botanical garden in Japan.</title>
        <authorList>
            <person name="Shunsuke S.S."/>
        </authorList>
    </citation>
    <scope>NUCLEOTIDE SEQUENCE [LARGE SCALE GENOMIC DNA]</scope>
    <source>
        <strain evidence="1 2">S-16</strain>
    </source>
</reference>
<gene>
    <name evidence="1" type="ORF">DZC73_26310</name>
</gene>
<dbReference type="EMBL" id="QUSW01000009">
    <property type="protein sequence ID" value="RQP21948.1"/>
    <property type="molecule type" value="Genomic_DNA"/>
</dbReference>
<reference evidence="1 2" key="1">
    <citation type="submission" date="2018-08" db="EMBL/GenBank/DDBJ databases">
        <authorList>
            <person name="Khan S.A."/>
            <person name="Jeon C.O."/>
            <person name="Chun B.H."/>
            <person name="Jeong S.E."/>
        </authorList>
    </citation>
    <scope>NUCLEOTIDE SEQUENCE [LARGE SCALE GENOMIC DNA]</scope>
    <source>
        <strain evidence="1 2">S-16</strain>
    </source>
</reference>
<evidence type="ECO:0000313" key="2">
    <source>
        <dbReference type="Proteomes" id="UP000267464"/>
    </source>
</evidence>
<dbReference type="OrthoDB" id="9169599at2"/>
<comment type="caution">
    <text evidence="1">The sequence shown here is derived from an EMBL/GenBank/DDBJ whole genome shotgun (WGS) entry which is preliminary data.</text>
</comment>
<name>A0A3N7HIU5_9BURK</name>
<proteinExistence type="predicted"/>
<accession>A0A3N7HIU5</accession>
<keyword evidence="2" id="KW-1185">Reference proteome</keyword>
<sequence>MNAITIQQTLLDCGDARVVLASDADMRPVVGLSTHGGERFVQIDRVTMLELERGMVDPGTVMAERCAGLAVA</sequence>
<evidence type="ECO:0000313" key="1">
    <source>
        <dbReference type="EMBL" id="RQP21948.1"/>
    </source>
</evidence>
<dbReference type="Proteomes" id="UP000267464">
    <property type="component" value="Unassembled WGS sequence"/>
</dbReference>